<proteinExistence type="inferred from homology"/>
<dbReference type="GO" id="GO:0006099">
    <property type="term" value="P:tricarboxylic acid cycle"/>
    <property type="evidence" value="ECO:0007669"/>
    <property type="project" value="UniProtKB-UniPathway"/>
</dbReference>
<gene>
    <name evidence="8" type="ORF">HOP12_12830</name>
</gene>
<dbReference type="InterPro" id="IPR024176">
    <property type="entry name" value="Citrate_synthase_bac-typ"/>
</dbReference>
<dbReference type="PANTHER" id="PTHR11739:SF23">
    <property type="entry name" value="CITRATE SYNTHASE 2-RELATED"/>
    <property type="match status" value="1"/>
</dbReference>
<comment type="pathway">
    <text evidence="1">Carbohydrate metabolism; tricarboxylic acid cycle.</text>
</comment>
<evidence type="ECO:0000256" key="3">
    <source>
        <dbReference type="ARBA" id="ARBA00022679"/>
    </source>
</evidence>
<dbReference type="Gene3D" id="1.10.580.10">
    <property type="entry name" value="Citrate Synthase, domain 1"/>
    <property type="match status" value="1"/>
</dbReference>
<dbReference type="UniPathway" id="UPA00223"/>
<dbReference type="AlphaFoldDB" id="A0A849SI19"/>
<evidence type="ECO:0000256" key="5">
    <source>
        <dbReference type="PIRNR" id="PIRNR001369"/>
    </source>
</evidence>
<dbReference type="PROSITE" id="PS00480">
    <property type="entry name" value="CITRATE_SYNTHASE"/>
    <property type="match status" value="1"/>
</dbReference>
<accession>A0A849SI19</accession>
<dbReference type="InterPro" id="IPR016142">
    <property type="entry name" value="Citrate_synth-like_lrg_a-sub"/>
</dbReference>
<dbReference type="Pfam" id="PF00285">
    <property type="entry name" value="Citrate_synt"/>
    <property type="match status" value="1"/>
</dbReference>
<dbReference type="GO" id="GO:0005975">
    <property type="term" value="P:carbohydrate metabolic process"/>
    <property type="evidence" value="ECO:0007669"/>
    <property type="project" value="TreeGrafter"/>
</dbReference>
<comment type="catalytic activity">
    <reaction evidence="4">
        <text>oxaloacetate + acetyl-CoA + H2O = citrate + CoA + H(+)</text>
        <dbReference type="Rhea" id="RHEA:16845"/>
        <dbReference type="ChEBI" id="CHEBI:15377"/>
        <dbReference type="ChEBI" id="CHEBI:15378"/>
        <dbReference type="ChEBI" id="CHEBI:16452"/>
        <dbReference type="ChEBI" id="CHEBI:16947"/>
        <dbReference type="ChEBI" id="CHEBI:57287"/>
        <dbReference type="ChEBI" id="CHEBI:57288"/>
        <dbReference type="EC" id="2.3.3.16"/>
    </reaction>
</comment>
<dbReference type="InterPro" id="IPR019810">
    <property type="entry name" value="Citrate_synthase_AS"/>
</dbReference>
<evidence type="ECO:0000256" key="6">
    <source>
        <dbReference type="PIRSR" id="PIRSR001369-1"/>
    </source>
</evidence>
<dbReference type="PRINTS" id="PR00143">
    <property type="entry name" value="CITRTSNTHASE"/>
</dbReference>
<keyword evidence="3 5" id="KW-0808">Transferase</keyword>
<dbReference type="InterPro" id="IPR002020">
    <property type="entry name" value="Citrate_synthase"/>
</dbReference>
<reference evidence="8 9" key="1">
    <citation type="submission" date="2020-04" db="EMBL/GenBank/DDBJ databases">
        <title>Metagenomic profiling of ammonia- and methane-oxidizing microorganisms in a Dutch drinking water treatment plant.</title>
        <authorList>
            <person name="Poghosyan L."/>
            <person name="Leucker S."/>
        </authorList>
    </citation>
    <scope>NUCLEOTIDE SEQUENCE [LARGE SCALE GENOMIC DNA]</scope>
    <source>
        <strain evidence="8">S-RSF-IL-03</strain>
    </source>
</reference>
<evidence type="ECO:0000313" key="8">
    <source>
        <dbReference type="EMBL" id="NOT35032.1"/>
    </source>
</evidence>
<dbReference type="GO" id="GO:0036440">
    <property type="term" value="F:citrate synthase activity"/>
    <property type="evidence" value="ECO:0007669"/>
    <property type="project" value="UniProtKB-EC"/>
</dbReference>
<dbReference type="PANTHER" id="PTHR11739">
    <property type="entry name" value="CITRATE SYNTHASE"/>
    <property type="match status" value="1"/>
</dbReference>
<dbReference type="InterPro" id="IPR036969">
    <property type="entry name" value="Citrate_synthase_sf"/>
</dbReference>
<feature type="active site" evidence="6">
    <location>
        <position position="258"/>
    </location>
</feature>
<evidence type="ECO:0000256" key="4">
    <source>
        <dbReference type="ARBA" id="ARBA00049288"/>
    </source>
</evidence>
<evidence type="ECO:0000313" key="9">
    <source>
        <dbReference type="Proteomes" id="UP000580839"/>
    </source>
</evidence>
<comment type="caution">
    <text evidence="8">The sequence shown here is derived from an EMBL/GenBank/DDBJ whole genome shotgun (WGS) entry which is preliminary data.</text>
</comment>
<dbReference type="NCBIfam" id="NF009005">
    <property type="entry name" value="PRK12350.1"/>
    <property type="match status" value="1"/>
</dbReference>
<organism evidence="8 9">
    <name type="scientific">Eiseniibacteriota bacterium</name>
    <dbReference type="NCBI Taxonomy" id="2212470"/>
    <lineage>
        <taxon>Bacteria</taxon>
        <taxon>Candidatus Eiseniibacteriota</taxon>
    </lineage>
</organism>
<evidence type="ECO:0000256" key="1">
    <source>
        <dbReference type="ARBA" id="ARBA00005163"/>
    </source>
</evidence>
<protein>
    <recommendedName>
        <fullName evidence="5">Citrate synthase</fullName>
    </recommendedName>
</protein>
<feature type="active site" evidence="6">
    <location>
        <position position="317"/>
    </location>
</feature>
<comment type="similarity">
    <text evidence="2 5 7">Belongs to the citrate synthase family.</text>
</comment>
<dbReference type="GO" id="GO:0005829">
    <property type="term" value="C:cytosol"/>
    <property type="evidence" value="ECO:0007669"/>
    <property type="project" value="TreeGrafter"/>
</dbReference>
<dbReference type="Proteomes" id="UP000580839">
    <property type="component" value="Unassembled WGS sequence"/>
</dbReference>
<name>A0A849SI19_UNCEI</name>
<dbReference type="SUPFAM" id="SSF48256">
    <property type="entry name" value="Citrate synthase"/>
    <property type="match status" value="1"/>
</dbReference>
<sequence>MSGGAGGLDGVVAAQTALSHVDGQAGQLIIGGYSVEELAGHASFEEAAHLLWRGHLPNPAELATLNRELTTLRELPAIALSVLRSAVAAPPIDALRMAVATLSLDVVDPNDISPAADYAQAKMLAARCPTLVAAHLRMAAGKEPIRPREDLGLAANFLYMVHGREPDAIAARALDTYWATVMDHGMNASTFTARVIASTRSDMTSAVTGAIGALKGPLHGGAPGPVLGMLVEIGSAENAEPWLEKELAEGRRLMGFGHRVYKVRDPRAEVLSKVADGMAAAKLEDRKLFDLARHVEHTALRVLDRHKPGRNLRTNVEFYTALVLQSLGLPPNAFVAMFACGRVAGWCAHVIEQHALDRLIRPQSEYVGPRGLTIRR</sequence>
<evidence type="ECO:0000256" key="2">
    <source>
        <dbReference type="ARBA" id="ARBA00010566"/>
    </source>
</evidence>
<dbReference type="CDD" id="cd06109">
    <property type="entry name" value="BsCS-I_like"/>
    <property type="match status" value="1"/>
</dbReference>
<dbReference type="Gene3D" id="1.10.230.10">
    <property type="entry name" value="Cytochrome P450-Terp, domain 2"/>
    <property type="match status" value="1"/>
</dbReference>
<dbReference type="InterPro" id="IPR016143">
    <property type="entry name" value="Citrate_synth-like_sm_a-sub"/>
</dbReference>
<dbReference type="EMBL" id="JABFRW010000165">
    <property type="protein sequence ID" value="NOT35032.1"/>
    <property type="molecule type" value="Genomic_DNA"/>
</dbReference>
<dbReference type="PIRSF" id="PIRSF001369">
    <property type="entry name" value="Citrate_synth"/>
    <property type="match status" value="1"/>
</dbReference>
<evidence type="ECO:0000256" key="7">
    <source>
        <dbReference type="RuleBase" id="RU003406"/>
    </source>
</evidence>